<dbReference type="GO" id="GO:0034039">
    <property type="term" value="F:8-oxo-7,8-dihydroguanine DNA N-glycosylase activity"/>
    <property type="evidence" value="ECO:0007669"/>
    <property type="project" value="TreeGrafter"/>
</dbReference>
<dbReference type="SUPFAM" id="SSF55811">
    <property type="entry name" value="Nudix"/>
    <property type="match status" value="1"/>
</dbReference>
<evidence type="ECO:0000256" key="8">
    <source>
        <dbReference type="ARBA" id="ARBA00022763"/>
    </source>
</evidence>
<dbReference type="SUPFAM" id="SSF48150">
    <property type="entry name" value="DNA-glycosylase"/>
    <property type="match status" value="1"/>
</dbReference>
<dbReference type="InterPro" id="IPR011257">
    <property type="entry name" value="DNA_glycosylase"/>
</dbReference>
<evidence type="ECO:0000256" key="14">
    <source>
        <dbReference type="RuleBase" id="RU365096"/>
    </source>
</evidence>
<evidence type="ECO:0000256" key="5">
    <source>
        <dbReference type="ARBA" id="ARBA00022023"/>
    </source>
</evidence>
<dbReference type="EC" id="3.2.2.31" evidence="4 14"/>
<dbReference type="Proteomes" id="UP000077786">
    <property type="component" value="Unassembled WGS sequence"/>
</dbReference>
<dbReference type="InterPro" id="IPR000445">
    <property type="entry name" value="HhH_motif"/>
</dbReference>
<evidence type="ECO:0000259" key="15">
    <source>
        <dbReference type="SMART" id="SM00478"/>
    </source>
</evidence>
<evidence type="ECO:0000256" key="1">
    <source>
        <dbReference type="ARBA" id="ARBA00000843"/>
    </source>
</evidence>
<dbReference type="NCBIfam" id="TIGR01084">
    <property type="entry name" value="mutY"/>
    <property type="match status" value="1"/>
</dbReference>
<dbReference type="SMART" id="SM00478">
    <property type="entry name" value="ENDO3c"/>
    <property type="match status" value="1"/>
</dbReference>
<evidence type="ECO:0000256" key="9">
    <source>
        <dbReference type="ARBA" id="ARBA00022801"/>
    </source>
</evidence>
<dbReference type="GO" id="GO:0035485">
    <property type="term" value="F:adenine/guanine mispair binding"/>
    <property type="evidence" value="ECO:0007669"/>
    <property type="project" value="TreeGrafter"/>
</dbReference>
<keyword evidence="10 14" id="KW-0408">Iron</keyword>
<dbReference type="PATRIC" id="fig|38307.3.peg.2753"/>
<evidence type="ECO:0000256" key="11">
    <source>
        <dbReference type="ARBA" id="ARBA00023014"/>
    </source>
</evidence>
<dbReference type="GO" id="GO:0000701">
    <property type="term" value="F:purine-specific mismatch base pair DNA N-glycosylase activity"/>
    <property type="evidence" value="ECO:0007669"/>
    <property type="project" value="UniProtKB-EC"/>
</dbReference>
<dbReference type="PROSITE" id="PS01155">
    <property type="entry name" value="ENDONUCLEASE_III_2"/>
    <property type="match status" value="1"/>
</dbReference>
<reference evidence="16 17" key="1">
    <citation type="submission" date="2016-03" db="EMBL/GenBank/DDBJ databases">
        <title>Draft genome sequence of Gluconobacter cerinus strain CECT 9110.</title>
        <authorList>
            <person name="Sainz F."/>
            <person name="Mas A."/>
            <person name="Torija M.J."/>
        </authorList>
    </citation>
    <scope>NUCLEOTIDE SEQUENCE [LARGE SCALE GENOMIC DNA]</scope>
    <source>
        <strain evidence="16 17">CECT 9110</strain>
    </source>
</reference>
<keyword evidence="8 14" id="KW-0227">DNA damage</keyword>
<evidence type="ECO:0000256" key="7">
    <source>
        <dbReference type="ARBA" id="ARBA00022723"/>
    </source>
</evidence>
<keyword evidence="13 14" id="KW-0326">Glycosidase</keyword>
<dbReference type="GO" id="GO:0051539">
    <property type="term" value="F:4 iron, 4 sulfur cluster binding"/>
    <property type="evidence" value="ECO:0007669"/>
    <property type="project" value="UniProtKB-UniRule"/>
</dbReference>
<dbReference type="Pfam" id="PF00730">
    <property type="entry name" value="HhH-GPD"/>
    <property type="match status" value="1"/>
</dbReference>
<dbReference type="InterPro" id="IPR005760">
    <property type="entry name" value="A/G_AdeGlyc_MutY"/>
</dbReference>
<dbReference type="InterPro" id="IPR004036">
    <property type="entry name" value="Endonuclease-III-like_CS2"/>
</dbReference>
<dbReference type="CDD" id="cd03431">
    <property type="entry name" value="NUDIX_DNA_Glycosylase_C-MutY"/>
    <property type="match status" value="1"/>
</dbReference>
<comment type="caution">
    <text evidence="16">The sequence shown here is derived from an EMBL/GenBank/DDBJ whole genome shotgun (WGS) entry which is preliminary data.</text>
</comment>
<dbReference type="PANTHER" id="PTHR42944">
    <property type="entry name" value="ADENINE DNA GLYCOSYLASE"/>
    <property type="match status" value="1"/>
</dbReference>
<dbReference type="Pfam" id="PF14815">
    <property type="entry name" value="NUDIX_4"/>
    <property type="match status" value="1"/>
</dbReference>
<dbReference type="InterPro" id="IPR015797">
    <property type="entry name" value="NUDIX_hydrolase-like_dom_sf"/>
</dbReference>
<evidence type="ECO:0000256" key="6">
    <source>
        <dbReference type="ARBA" id="ARBA00022485"/>
    </source>
</evidence>
<evidence type="ECO:0000256" key="10">
    <source>
        <dbReference type="ARBA" id="ARBA00023004"/>
    </source>
</evidence>
<evidence type="ECO:0000256" key="13">
    <source>
        <dbReference type="ARBA" id="ARBA00023295"/>
    </source>
</evidence>
<protein>
    <recommendedName>
        <fullName evidence="5 14">Adenine DNA glycosylase</fullName>
        <ecNumber evidence="4 14">3.2.2.31</ecNumber>
    </recommendedName>
</protein>
<keyword evidence="11" id="KW-0411">Iron-sulfur</keyword>
<dbReference type="EMBL" id="LUTU01000014">
    <property type="protein sequence ID" value="OAJ66505.1"/>
    <property type="molecule type" value="Genomic_DNA"/>
</dbReference>
<evidence type="ECO:0000313" key="17">
    <source>
        <dbReference type="Proteomes" id="UP000077786"/>
    </source>
</evidence>
<dbReference type="InterPro" id="IPR029119">
    <property type="entry name" value="MutY_C"/>
</dbReference>
<name>A0A1B6VH09_9PROT</name>
<keyword evidence="7" id="KW-0479">Metal-binding</keyword>
<keyword evidence="6" id="KW-0004">4Fe-4S</keyword>
<comment type="catalytic activity">
    <reaction evidence="1 14">
        <text>Hydrolyzes free adenine bases from 7,8-dihydro-8-oxoguanine:adenine mismatched double-stranded DNA, leaving an apurinic site.</text>
        <dbReference type="EC" id="3.2.2.31"/>
    </reaction>
</comment>
<comment type="cofactor">
    <cofactor evidence="14">
        <name>[4Fe-4S] cluster</name>
        <dbReference type="ChEBI" id="CHEBI:49883"/>
    </cofactor>
    <text evidence="14">Binds 1 [4Fe-4S] cluster.</text>
</comment>
<dbReference type="Pfam" id="PF00633">
    <property type="entry name" value="HHH"/>
    <property type="match status" value="1"/>
</dbReference>
<dbReference type="Gene3D" id="3.90.79.10">
    <property type="entry name" value="Nucleoside Triphosphate Pyrophosphohydrolase"/>
    <property type="match status" value="1"/>
</dbReference>
<organism evidence="16 17">
    <name type="scientific">Gluconobacter cerinus</name>
    <dbReference type="NCBI Taxonomy" id="38307"/>
    <lineage>
        <taxon>Bacteria</taxon>
        <taxon>Pseudomonadati</taxon>
        <taxon>Pseudomonadota</taxon>
        <taxon>Alphaproteobacteria</taxon>
        <taxon>Acetobacterales</taxon>
        <taxon>Acetobacteraceae</taxon>
        <taxon>Gluconobacter</taxon>
    </lineage>
</organism>
<evidence type="ECO:0000256" key="2">
    <source>
        <dbReference type="ARBA" id="ARBA00002933"/>
    </source>
</evidence>
<evidence type="ECO:0000313" key="16">
    <source>
        <dbReference type="EMBL" id="OAJ66505.1"/>
    </source>
</evidence>
<evidence type="ECO:0000256" key="4">
    <source>
        <dbReference type="ARBA" id="ARBA00012045"/>
    </source>
</evidence>
<keyword evidence="12" id="KW-0234">DNA repair</keyword>
<dbReference type="PANTHER" id="PTHR42944:SF1">
    <property type="entry name" value="ADENINE DNA GLYCOSYLASE"/>
    <property type="match status" value="1"/>
</dbReference>
<dbReference type="Gene3D" id="1.10.1670.10">
    <property type="entry name" value="Helix-hairpin-Helix base-excision DNA repair enzymes (C-terminal)"/>
    <property type="match status" value="1"/>
</dbReference>
<dbReference type="InterPro" id="IPR044298">
    <property type="entry name" value="MIG/MutY"/>
</dbReference>
<keyword evidence="9" id="KW-0378">Hydrolase</keyword>
<comment type="function">
    <text evidence="2">Adenine glycosylase active on G-A mispairs. MutY also corrects error-prone DNA synthesis past GO lesions which are due to the oxidatively damaged form of guanine: 7,8-dihydro-8-oxoguanine (8-oxo-dGTP).</text>
</comment>
<dbReference type="InterPro" id="IPR003265">
    <property type="entry name" value="HhH-GPD_domain"/>
</dbReference>
<dbReference type="AlphaFoldDB" id="A0A1B6VH09"/>
<feature type="domain" description="HhH-GPD" evidence="15">
    <location>
        <begin position="40"/>
        <end position="191"/>
    </location>
</feature>
<accession>A0A1B6VH09</accession>
<dbReference type="GO" id="GO:0006284">
    <property type="term" value="P:base-excision repair"/>
    <property type="evidence" value="ECO:0007669"/>
    <property type="project" value="UniProtKB-UniRule"/>
</dbReference>
<comment type="similarity">
    <text evidence="3 14">Belongs to the Nth/MutY family.</text>
</comment>
<dbReference type="GO" id="GO:0032357">
    <property type="term" value="F:oxidized purine DNA binding"/>
    <property type="evidence" value="ECO:0007669"/>
    <property type="project" value="TreeGrafter"/>
</dbReference>
<dbReference type="CDD" id="cd00056">
    <property type="entry name" value="ENDO3c"/>
    <property type="match status" value="1"/>
</dbReference>
<dbReference type="GO" id="GO:0046872">
    <property type="term" value="F:metal ion binding"/>
    <property type="evidence" value="ECO:0007669"/>
    <property type="project" value="UniProtKB-UniRule"/>
</dbReference>
<evidence type="ECO:0000256" key="3">
    <source>
        <dbReference type="ARBA" id="ARBA00008343"/>
    </source>
</evidence>
<evidence type="ECO:0000256" key="12">
    <source>
        <dbReference type="ARBA" id="ARBA00023204"/>
    </source>
</evidence>
<dbReference type="OrthoDB" id="9802365at2"/>
<proteinExistence type="inferred from homology"/>
<dbReference type="InterPro" id="IPR023170">
    <property type="entry name" value="HhH_base_excis_C"/>
</dbReference>
<sequence length="353" mass="39082">MTPDASDLLRWYDTHRRTLPWRSLPGQRPNPYAVWLSEIMLQQTTVKAVIAYYERFLTHYPTVQDLAAAPQEDVLYLWAGLGYYARARNLHACAKRVAELGQFPDTVEDLLKLPGIGAYTARAIAAIAFGRPVVPVDGNVERVTSRLFAIENPLPASRPLLAKQAALLNQSAEAQDRPSDFAQALFDLGATICTPRTPSCLTCPWRPSCLGHTRGIASTLPRKAPKQARPTRYGVHFILLDTSQQVLMRARPEKGLLGGMDEFPGTEWREAPWTEADAMNHAPTLGPWSLRGEVIHLFTHFTLKLMVYAKTLPAGHNAGIDPSFGAFRSTTRAALPGVMKKCLALAVTDMEKK</sequence>
<gene>
    <name evidence="16" type="ORF">A0123_02635</name>
</gene>
<dbReference type="FunFam" id="1.10.340.30:FF:000002">
    <property type="entry name" value="Adenine DNA glycosylase"/>
    <property type="match status" value="1"/>
</dbReference>
<dbReference type="GO" id="GO:0006298">
    <property type="term" value="P:mismatch repair"/>
    <property type="evidence" value="ECO:0007669"/>
    <property type="project" value="TreeGrafter"/>
</dbReference>
<dbReference type="Gene3D" id="1.10.340.30">
    <property type="entry name" value="Hypothetical protein, domain 2"/>
    <property type="match status" value="1"/>
</dbReference>
<dbReference type="RefSeq" id="WP_064275160.1">
    <property type="nucleotide sequence ID" value="NZ_LUTU01000014.1"/>
</dbReference>